<sequence>MLEIANERLRQISVEGWTPEHDDQHSSGELAGAAGYYAKHVNARQWCFKNNPDDYQCEPEPSGWPWAAEWWKPKNPRSDLIRAAALIVAELERLDRAAGFTVEGE</sequence>
<name>A0A209A1M1_YERIN</name>
<reference evidence="1 2" key="1">
    <citation type="submission" date="2017-05" db="EMBL/GenBank/DDBJ databases">
        <title>Whole genome sequencing of Yersinia kristensenii.</title>
        <authorList>
            <person name="Campioni F."/>
        </authorList>
    </citation>
    <scope>NUCLEOTIDE SEQUENCE [LARGE SCALE GENOMIC DNA]</scope>
    <source>
        <strain evidence="1 2">CFSAN060536</strain>
    </source>
</reference>
<proteinExistence type="predicted"/>
<gene>
    <name evidence="1" type="ORF">CBW57_11640</name>
</gene>
<evidence type="ECO:0000313" key="2">
    <source>
        <dbReference type="Proteomes" id="UP000196440"/>
    </source>
</evidence>
<evidence type="ECO:0000313" key="1">
    <source>
        <dbReference type="EMBL" id="OVZ86614.1"/>
    </source>
</evidence>
<dbReference type="EMBL" id="NHOI01000013">
    <property type="protein sequence ID" value="OVZ86614.1"/>
    <property type="molecule type" value="Genomic_DNA"/>
</dbReference>
<protein>
    <recommendedName>
        <fullName evidence="3">Phage protein</fullName>
    </recommendedName>
</protein>
<accession>A0A209A1M1</accession>
<evidence type="ECO:0008006" key="3">
    <source>
        <dbReference type="Google" id="ProtNLM"/>
    </source>
</evidence>
<organism evidence="1 2">
    <name type="scientific">Yersinia intermedia</name>
    <dbReference type="NCBI Taxonomy" id="631"/>
    <lineage>
        <taxon>Bacteria</taxon>
        <taxon>Pseudomonadati</taxon>
        <taxon>Pseudomonadota</taxon>
        <taxon>Gammaproteobacteria</taxon>
        <taxon>Enterobacterales</taxon>
        <taxon>Yersiniaceae</taxon>
        <taxon>Yersinia</taxon>
    </lineage>
</organism>
<comment type="caution">
    <text evidence="1">The sequence shown here is derived from an EMBL/GenBank/DDBJ whole genome shotgun (WGS) entry which is preliminary data.</text>
</comment>
<dbReference type="Proteomes" id="UP000196440">
    <property type="component" value="Unassembled WGS sequence"/>
</dbReference>
<dbReference type="AlphaFoldDB" id="A0A209A1M1"/>